<dbReference type="Pfam" id="PF00535">
    <property type="entry name" value="Glycos_transf_2"/>
    <property type="match status" value="1"/>
</dbReference>
<dbReference type="EMBL" id="MLFR01000010">
    <property type="protein sequence ID" value="ORM69231.1"/>
    <property type="molecule type" value="Genomic_DNA"/>
</dbReference>
<dbReference type="STRING" id="1076550.LH22_15420"/>
<keyword evidence="2" id="KW-0808">Transferase</keyword>
<dbReference type="CDD" id="cd00761">
    <property type="entry name" value="Glyco_tranf_GTA_type"/>
    <property type="match status" value="1"/>
</dbReference>
<dbReference type="InterPro" id="IPR050834">
    <property type="entry name" value="Glycosyltransf_2"/>
</dbReference>
<gene>
    <name evidence="2" type="ORF">HA51_11640</name>
</gene>
<accession>A0A1X1CY56</accession>
<evidence type="ECO:0000313" key="2">
    <source>
        <dbReference type="EMBL" id="ORM69231.1"/>
    </source>
</evidence>
<proteinExistence type="predicted"/>
<evidence type="ECO:0000259" key="1">
    <source>
        <dbReference type="Pfam" id="PF00535"/>
    </source>
</evidence>
<dbReference type="SUPFAM" id="SSF53448">
    <property type="entry name" value="Nucleotide-diphospho-sugar transferases"/>
    <property type="match status" value="1"/>
</dbReference>
<dbReference type="InterPro" id="IPR001173">
    <property type="entry name" value="Glyco_trans_2-like"/>
</dbReference>
<dbReference type="Gene3D" id="3.90.550.10">
    <property type="entry name" value="Spore Coat Polysaccharide Biosynthesis Protein SpsA, Chain A"/>
    <property type="match status" value="1"/>
</dbReference>
<sequence length="336" mass="38472">MNGQSQKAAAATITVIIPNWNCAPWLEEAIDSLVGQSSPPEQIIVIDDGSTDNSIALLQAMAARYPQIDLLQAERGGVSAARTRGLEIATGDFIYFMDADDFVGKTLFADFRRAKAQHPEMDLFCFGAKMFTDSPVAQRQYQLFHQRNIHGAFPGGSTTLRNMITQQSAHRVLWSSIVSRHLIERVGVQFLPIQNHEDAPYMFALYMQAKEVVLTGESYYYKRFMVTSLSQRKATFAWVENYFIARGNSEGFMQKWGMPADEWLLDRFYEPVMYGCLIEMRKNNIDVPKEWHVTIDQLIRKVTGESKRMKLQWYYPTLYNGLKASRSLLARYTAKR</sequence>
<reference evidence="2 3" key="1">
    <citation type="journal article" date="2017" name="Antonie Van Leeuwenhoek">
        <title>Phylogenomic resolution of the bacterial genus Pantoea and its relationship with Erwinia and Tatumella.</title>
        <authorList>
            <person name="Palmer M."/>
            <person name="Steenkamp E.T."/>
            <person name="Coetzee M.P."/>
            <person name="Chan W.Y."/>
            <person name="van Zyl E."/>
            <person name="De Maayer P."/>
            <person name="Coutinho T.A."/>
            <person name="Blom J."/>
            <person name="Smits T.H."/>
            <person name="Duffy B."/>
            <person name="Venter S.N."/>
        </authorList>
    </citation>
    <scope>NUCLEOTIDE SEQUENCE [LARGE SCALE GENOMIC DNA]</scope>
    <source>
        <strain evidence="2 3">LMG 26275</strain>
    </source>
</reference>
<name>A0A1X1CY56_9GAMM</name>
<dbReference type="GO" id="GO:0016740">
    <property type="term" value="F:transferase activity"/>
    <property type="evidence" value="ECO:0007669"/>
    <property type="project" value="UniProtKB-KW"/>
</dbReference>
<dbReference type="Proteomes" id="UP000193558">
    <property type="component" value="Unassembled WGS sequence"/>
</dbReference>
<feature type="domain" description="Glycosyltransferase 2-like" evidence="1">
    <location>
        <begin position="14"/>
        <end position="151"/>
    </location>
</feature>
<dbReference type="OrthoDB" id="6813549at2"/>
<evidence type="ECO:0000313" key="3">
    <source>
        <dbReference type="Proteomes" id="UP000193558"/>
    </source>
</evidence>
<dbReference type="PANTHER" id="PTHR43685:SF2">
    <property type="entry name" value="GLYCOSYLTRANSFERASE 2-LIKE DOMAIN-CONTAINING PROTEIN"/>
    <property type="match status" value="1"/>
</dbReference>
<dbReference type="RefSeq" id="WP_084934693.1">
    <property type="nucleotide sequence ID" value="NZ_MLFR01000010.1"/>
</dbReference>
<dbReference type="PANTHER" id="PTHR43685">
    <property type="entry name" value="GLYCOSYLTRANSFERASE"/>
    <property type="match status" value="1"/>
</dbReference>
<organism evidence="2 3">
    <name type="scientific">Pantoea rwandensis</name>
    <dbReference type="NCBI Taxonomy" id="1076550"/>
    <lineage>
        <taxon>Bacteria</taxon>
        <taxon>Pseudomonadati</taxon>
        <taxon>Pseudomonadota</taxon>
        <taxon>Gammaproteobacteria</taxon>
        <taxon>Enterobacterales</taxon>
        <taxon>Erwiniaceae</taxon>
        <taxon>Pantoea</taxon>
    </lineage>
</organism>
<protein>
    <submittedName>
        <fullName evidence="2">Glycosyltransferase</fullName>
    </submittedName>
</protein>
<comment type="caution">
    <text evidence="2">The sequence shown here is derived from an EMBL/GenBank/DDBJ whole genome shotgun (WGS) entry which is preliminary data.</text>
</comment>
<dbReference type="InterPro" id="IPR029044">
    <property type="entry name" value="Nucleotide-diphossugar_trans"/>
</dbReference>
<dbReference type="AlphaFoldDB" id="A0A1X1CY56"/>